<reference evidence="3 4" key="1">
    <citation type="journal article" date="2020" name="Microorganisms">
        <title>Osmotic Adaptation and Compatible Solute Biosynthesis of Phototrophic Bacteria as Revealed from Genome Analyses.</title>
        <authorList>
            <person name="Imhoff J.F."/>
            <person name="Rahn T."/>
            <person name="Kunzel S."/>
            <person name="Keller A."/>
            <person name="Neulinger S.C."/>
        </authorList>
    </citation>
    <scope>NUCLEOTIDE SEQUENCE [LARGE SCALE GENOMIC DNA]</scope>
    <source>
        <strain evidence="3 4">DSM 9895</strain>
    </source>
</reference>
<dbReference type="InterPro" id="IPR029016">
    <property type="entry name" value="GAF-like_dom_sf"/>
</dbReference>
<dbReference type="PANTHER" id="PTHR38765:SF1">
    <property type="entry name" value="DUF484 DOMAIN-CONTAINING PROTEIN"/>
    <property type="match status" value="1"/>
</dbReference>
<dbReference type="EMBL" id="NRRL01000042">
    <property type="protein sequence ID" value="MBK1669224.1"/>
    <property type="molecule type" value="Genomic_DNA"/>
</dbReference>
<dbReference type="Proteomes" id="UP001296873">
    <property type="component" value="Unassembled WGS sequence"/>
</dbReference>
<gene>
    <name evidence="3" type="ORF">CKO28_14395</name>
</gene>
<dbReference type="InterPro" id="IPR007435">
    <property type="entry name" value="DUF484"/>
</dbReference>
<accession>A0ABS1DG62</accession>
<organism evidence="3 4">
    <name type="scientific">Rhodovibrio sodomensis</name>
    <dbReference type="NCBI Taxonomy" id="1088"/>
    <lineage>
        <taxon>Bacteria</taxon>
        <taxon>Pseudomonadati</taxon>
        <taxon>Pseudomonadota</taxon>
        <taxon>Alphaproteobacteria</taxon>
        <taxon>Rhodospirillales</taxon>
        <taxon>Rhodovibrionaceae</taxon>
        <taxon>Rhodovibrio</taxon>
    </lineage>
</organism>
<dbReference type="PANTHER" id="PTHR38765">
    <property type="entry name" value="DUF484 DOMAIN-CONTAINING PROTEIN"/>
    <property type="match status" value="1"/>
</dbReference>
<keyword evidence="4" id="KW-1185">Reference proteome</keyword>
<evidence type="ECO:0000313" key="4">
    <source>
        <dbReference type="Proteomes" id="UP001296873"/>
    </source>
</evidence>
<dbReference type="Gene3D" id="3.30.450.40">
    <property type="match status" value="1"/>
</dbReference>
<evidence type="ECO:0000313" key="3">
    <source>
        <dbReference type="EMBL" id="MBK1669224.1"/>
    </source>
</evidence>
<evidence type="ECO:0000256" key="1">
    <source>
        <dbReference type="SAM" id="Coils"/>
    </source>
</evidence>
<feature type="region of interest" description="Disordered" evidence="2">
    <location>
        <begin position="1"/>
        <end position="30"/>
    </location>
</feature>
<dbReference type="Pfam" id="PF04340">
    <property type="entry name" value="DUF484"/>
    <property type="match status" value="1"/>
</dbReference>
<sequence>MTQKGTDATSGDPEGGPNRGPNDPALSDASVAEFLRRNPDFLKRHNELLDILEPPRRGDGEDVVDLQQFMLDRLRREVAQLKESRDDLLYTGRANMASTGRIHQAVLAILEARSFEHLIDTVVTDVGVILDLDAVTLCVEQAQDGPAPSRIRGVHQLEAGTVEALLGPRRTHAFLADIEGEPELFGSAAGLVRSAGFLRMNISSATPPALLALGSRKPDHFDPGQGSELLQFLAQSLEASIRQWLELPA</sequence>
<comment type="caution">
    <text evidence="3">The sequence shown here is derived from an EMBL/GenBank/DDBJ whole genome shotgun (WGS) entry which is preliminary data.</text>
</comment>
<evidence type="ECO:0000256" key="2">
    <source>
        <dbReference type="SAM" id="MobiDB-lite"/>
    </source>
</evidence>
<proteinExistence type="predicted"/>
<evidence type="ECO:0008006" key="5">
    <source>
        <dbReference type="Google" id="ProtNLM"/>
    </source>
</evidence>
<dbReference type="RefSeq" id="WP_200341552.1">
    <property type="nucleotide sequence ID" value="NZ_NRRL01000042.1"/>
</dbReference>
<feature type="coiled-coil region" evidence="1">
    <location>
        <begin position="64"/>
        <end position="91"/>
    </location>
</feature>
<keyword evidence="1" id="KW-0175">Coiled coil</keyword>
<protein>
    <recommendedName>
        <fullName evidence="5">DUF484 domain-containing protein</fullName>
    </recommendedName>
</protein>
<name>A0ABS1DG62_9PROT</name>